<protein>
    <submittedName>
        <fullName evidence="2">Uncharacterized protein</fullName>
    </submittedName>
</protein>
<comment type="caution">
    <text evidence="2">The sequence shown here is derived from an EMBL/GenBank/DDBJ whole genome shotgun (WGS) entry which is preliminary data.</text>
</comment>
<proteinExistence type="predicted"/>
<sequence>MDHVIDATSSALSAPARPPVASFVVEEDVDREPSLVERLLGAPGWTFHAICGVGALSMLWAASSPTGLDLTGDPFAWVGLACLVAFLARFVAAASRRTLTTAFLGVPLMVAAVAGLEYEELPQELRWMQAEGGFESTLRALPTAKKWDQTAADDMTPGRIGSYWVDGVTRDSAGAAQFHLASPFGGTVGAAFTYLVDGPTDEVRAANPGATFEHLKGNWYVVRHAN</sequence>
<gene>
    <name evidence="2" type="ORF">GCM10009547_14910</name>
</gene>
<accession>A0ABN1GLI1</accession>
<feature type="transmembrane region" description="Helical" evidence="1">
    <location>
        <begin position="74"/>
        <end position="92"/>
    </location>
</feature>
<name>A0ABN1GLI1_9ACTN</name>
<organism evidence="2 3">
    <name type="scientific">Sporichthya brevicatena</name>
    <dbReference type="NCBI Taxonomy" id="171442"/>
    <lineage>
        <taxon>Bacteria</taxon>
        <taxon>Bacillati</taxon>
        <taxon>Actinomycetota</taxon>
        <taxon>Actinomycetes</taxon>
        <taxon>Sporichthyales</taxon>
        <taxon>Sporichthyaceae</taxon>
        <taxon>Sporichthya</taxon>
    </lineage>
</organism>
<dbReference type="Proteomes" id="UP001500957">
    <property type="component" value="Unassembled WGS sequence"/>
</dbReference>
<reference evidence="2 3" key="1">
    <citation type="journal article" date="2019" name="Int. J. Syst. Evol. Microbiol.">
        <title>The Global Catalogue of Microorganisms (GCM) 10K type strain sequencing project: providing services to taxonomists for standard genome sequencing and annotation.</title>
        <authorList>
            <consortium name="The Broad Institute Genomics Platform"/>
            <consortium name="The Broad Institute Genome Sequencing Center for Infectious Disease"/>
            <person name="Wu L."/>
            <person name="Ma J."/>
        </authorList>
    </citation>
    <scope>NUCLEOTIDE SEQUENCE [LARGE SCALE GENOMIC DNA]</scope>
    <source>
        <strain evidence="2 3">JCM 10671</strain>
    </source>
</reference>
<evidence type="ECO:0000313" key="3">
    <source>
        <dbReference type="Proteomes" id="UP001500957"/>
    </source>
</evidence>
<dbReference type="RefSeq" id="WP_344603194.1">
    <property type="nucleotide sequence ID" value="NZ_BAAAHE010000010.1"/>
</dbReference>
<evidence type="ECO:0000256" key="1">
    <source>
        <dbReference type="SAM" id="Phobius"/>
    </source>
</evidence>
<keyword evidence="1" id="KW-0472">Membrane</keyword>
<dbReference type="EMBL" id="BAAAHE010000010">
    <property type="protein sequence ID" value="GAA0614047.1"/>
    <property type="molecule type" value="Genomic_DNA"/>
</dbReference>
<keyword evidence="1" id="KW-1133">Transmembrane helix</keyword>
<evidence type="ECO:0000313" key="2">
    <source>
        <dbReference type="EMBL" id="GAA0614047.1"/>
    </source>
</evidence>
<keyword evidence="3" id="KW-1185">Reference proteome</keyword>
<feature type="transmembrane region" description="Helical" evidence="1">
    <location>
        <begin position="39"/>
        <end position="62"/>
    </location>
</feature>
<keyword evidence="1" id="KW-0812">Transmembrane</keyword>